<feature type="compositionally biased region" description="Low complexity" evidence="15">
    <location>
        <begin position="461"/>
        <end position="474"/>
    </location>
</feature>
<dbReference type="OrthoDB" id="5962536at2759"/>
<dbReference type="GO" id="GO:0006631">
    <property type="term" value="P:fatty acid metabolic process"/>
    <property type="evidence" value="ECO:0007669"/>
    <property type="project" value="TreeGrafter"/>
</dbReference>
<keyword evidence="13" id="KW-0012">Acyltransferase</keyword>
<dbReference type="GO" id="GO:0019432">
    <property type="term" value="P:triglyceride biosynthetic process"/>
    <property type="evidence" value="ECO:0007669"/>
    <property type="project" value="TreeGrafter"/>
</dbReference>
<keyword evidence="11 14" id="KW-0739">Sodium transport</keyword>
<keyword evidence="19" id="KW-1185">Reference proteome</keyword>
<protein>
    <submittedName>
        <fullName evidence="18">DgyrCDS5476</fullName>
    </submittedName>
</protein>
<feature type="transmembrane region" description="Helical" evidence="16">
    <location>
        <begin position="954"/>
        <end position="979"/>
    </location>
</feature>
<proteinExistence type="inferred from homology"/>
<keyword evidence="10 16" id="KW-0472">Membrane</keyword>
<dbReference type="GO" id="GO:0006072">
    <property type="term" value="P:glycerol-3-phosphate metabolic process"/>
    <property type="evidence" value="ECO:0007669"/>
    <property type="project" value="TreeGrafter"/>
</dbReference>
<keyword evidence="6 14" id="KW-0812">Transmembrane</keyword>
<dbReference type="GO" id="GO:0004366">
    <property type="term" value="F:glycerol-3-phosphate O-acyltransferase activity"/>
    <property type="evidence" value="ECO:0007669"/>
    <property type="project" value="TreeGrafter"/>
</dbReference>
<sequence length="1308" mass="149197">MVDAIRNFSTWENHSNFDASKKSWYANWGKSNGVSTGGMGKVLHGQPPSRRSFEDKNRSRPNYNNEAQDIEPAFKVKPSYIPKQIMHRPFTGKCCSCLPVSRSAFLTEEMEKKQLFNLIDVSTTQNKSMLTRKFSYLAFALQKKMPFTYPDVSHEVLSSSRVLDAIKESALRDCPDNDNDLEDSQLEEQIRKHTRRARKIIDGMQARISNAMLRLAGWFLHHFFNKLVSSVTVHQGQVDMLLEAAKQGKPIILLPTHKSHVDYLLVSWLLFKYGIKAPHVAAGDNLSIPFFGWLLNGLGGFYIRRKLDPKNGVKDIVYRSVLHVYIQELLRRNENFEIFFEGGRSRSGKICYPKAGLLSVILDSFHEGVFADALIVPVSINYDKILDGNFNREQMGKRKISESFFIAVKSIISVFCMRYGNIRLDISQPFSLKEFDANAPRNLRRRDDSSVSLNSSYNRCSSPAESPVSDSSSPVFERSLSFKNRHRQSSASLYGTDMVVQEQQDRNEVLALAEHVTYSTVVSQSAMSTQLVAFLLLVKFRNGVYFSELCRVFEKLKLEVNKRGRDVGFSGETKDVVLFACRLLGEELMQVSNSINNNDIKNVGDADFFIKPITTLPTVFELTYYSNPITYIFALESILATVIWSKIPAEKKNSDDELNFELSEDSIIEEATDLCNLLKYDFILCPACKDVREMVESAVQSFIEKGLLHTIEEAKSQNQDKLWMNRVANDLGFESSGSDGDDVDFKCRKYKLILGRDKVSDRLKFLKKVLESYFECYTNVSKNLVKLREGDKPELDFLKEVHESLKDSAVNGKLRFPECAALDIVKTSLRSFHNRKVIDLYLDETVRKCGLSRTYRRKDRLDKRKTDYDQVANAAREKTVAVIQYRIRSGMERSLLRRCPNCGISVKDDKNDGKNEEEKELSGLPKDFYDFASKSTLHGLRNVSDGSRNQLRRVIWFAIVVAGLTLLLYSLISQIVLYFRYEVTTSINVKEMSEMLLPAVTQVLQALQELTHQAEQMILSCSFNNILIEDCHSMFVPMITDAGICYTASYNTSFKARELSTDNNLVIRLNVENEEYYYGESSTAGFRILIHNRMDEEPLLIVRRAFSVAPGTTTFASVHLNKNIRMAPPYGKCRPENSLSLRLAYYKNYSLELCKHEARANFTVETCRCRWYNDPGTFIICQSLDELLCARQAREKFSSLPNVCKLACISEYYDVKTSIALFPGQHIINDLQVKYNVSEDYISKNFAEVRIQYDDLAMTVIEQKAVYGFTTLFADLGGQMGICLGASLLSIVEIIDFIVTAFLRRINN</sequence>
<evidence type="ECO:0000256" key="4">
    <source>
        <dbReference type="ARBA" id="ARBA00022461"/>
    </source>
</evidence>
<keyword evidence="7 16" id="KW-1133">Transmembrane helix</keyword>
<dbReference type="PANTHER" id="PTHR12563:SF23">
    <property type="entry name" value="BCDNA.GH07066"/>
    <property type="match status" value="1"/>
</dbReference>
<evidence type="ECO:0000256" key="2">
    <source>
        <dbReference type="ARBA" id="ARBA00007937"/>
    </source>
</evidence>
<evidence type="ECO:0000256" key="3">
    <source>
        <dbReference type="ARBA" id="ARBA00022448"/>
    </source>
</evidence>
<evidence type="ECO:0000256" key="13">
    <source>
        <dbReference type="ARBA" id="ARBA00023315"/>
    </source>
</evidence>
<dbReference type="GO" id="GO:0031966">
    <property type="term" value="C:mitochondrial membrane"/>
    <property type="evidence" value="ECO:0007669"/>
    <property type="project" value="TreeGrafter"/>
</dbReference>
<keyword evidence="12 14" id="KW-0407">Ion channel</keyword>
<evidence type="ECO:0000259" key="17">
    <source>
        <dbReference type="SMART" id="SM00563"/>
    </source>
</evidence>
<comment type="similarity">
    <text evidence="14">Belongs to the amiloride-sensitive sodium channel (TC 1.A.6) family.</text>
</comment>
<keyword evidence="4 14" id="KW-0894">Sodium channel</keyword>
<feature type="domain" description="Phospholipid/glycerol acyltransferase" evidence="17">
    <location>
        <begin position="251"/>
        <end position="383"/>
    </location>
</feature>
<dbReference type="CDD" id="cd07993">
    <property type="entry name" value="LPLAT_DHAPAT-like"/>
    <property type="match status" value="1"/>
</dbReference>
<evidence type="ECO:0000256" key="6">
    <source>
        <dbReference type="ARBA" id="ARBA00022692"/>
    </source>
</evidence>
<evidence type="ECO:0000256" key="12">
    <source>
        <dbReference type="ARBA" id="ARBA00023303"/>
    </source>
</evidence>
<evidence type="ECO:0000256" key="9">
    <source>
        <dbReference type="ARBA" id="ARBA00023065"/>
    </source>
</evidence>
<keyword evidence="8" id="KW-0915">Sodium</keyword>
<dbReference type="InterPro" id="IPR045520">
    <property type="entry name" value="GPAT/DHAPAT_C"/>
</dbReference>
<evidence type="ECO:0000256" key="8">
    <source>
        <dbReference type="ARBA" id="ARBA00023053"/>
    </source>
</evidence>
<gene>
    <name evidence="18" type="ORF">DGYR_LOCUS5205</name>
</gene>
<feature type="region of interest" description="Disordered" evidence="15">
    <location>
        <begin position="36"/>
        <end position="67"/>
    </location>
</feature>
<dbReference type="Gene3D" id="1.10.287.770">
    <property type="entry name" value="YojJ-like"/>
    <property type="match status" value="1"/>
</dbReference>
<dbReference type="Pfam" id="PF00858">
    <property type="entry name" value="ASC"/>
    <property type="match status" value="2"/>
</dbReference>
<feature type="region of interest" description="Disordered" evidence="15">
    <location>
        <begin position="446"/>
        <end position="474"/>
    </location>
</feature>
<evidence type="ECO:0000313" key="19">
    <source>
        <dbReference type="Proteomes" id="UP000549394"/>
    </source>
</evidence>
<feature type="transmembrane region" description="Helical" evidence="16">
    <location>
        <begin position="1284"/>
        <end position="1303"/>
    </location>
</feature>
<evidence type="ECO:0000256" key="5">
    <source>
        <dbReference type="ARBA" id="ARBA00022679"/>
    </source>
</evidence>
<evidence type="ECO:0000256" key="10">
    <source>
        <dbReference type="ARBA" id="ARBA00023136"/>
    </source>
</evidence>
<dbReference type="PANTHER" id="PTHR12563">
    <property type="entry name" value="GLYCEROL-3-PHOSPHATE ACYLTRANSFERASE"/>
    <property type="match status" value="1"/>
</dbReference>
<dbReference type="Pfam" id="PF19277">
    <property type="entry name" value="GPAT_C"/>
    <property type="match status" value="1"/>
</dbReference>
<evidence type="ECO:0000256" key="7">
    <source>
        <dbReference type="ARBA" id="ARBA00022989"/>
    </source>
</evidence>
<comment type="caution">
    <text evidence="18">The sequence shown here is derived from an EMBL/GenBank/DDBJ whole genome shotgun (WGS) entry which is preliminary data.</text>
</comment>
<dbReference type="EMBL" id="CAJFCJ010000006">
    <property type="protein sequence ID" value="CAD5116600.1"/>
    <property type="molecule type" value="Genomic_DNA"/>
</dbReference>
<dbReference type="SUPFAM" id="SSF69593">
    <property type="entry name" value="Glycerol-3-phosphate (1)-acyltransferase"/>
    <property type="match status" value="1"/>
</dbReference>
<feature type="compositionally biased region" description="Polar residues" evidence="15">
    <location>
        <begin position="450"/>
        <end position="460"/>
    </location>
</feature>
<keyword evidence="9 14" id="KW-0406">Ion transport</keyword>
<dbReference type="Pfam" id="PF01553">
    <property type="entry name" value="Acyltransferase"/>
    <property type="match status" value="1"/>
</dbReference>
<dbReference type="SMART" id="SM00563">
    <property type="entry name" value="PlsC"/>
    <property type="match status" value="1"/>
</dbReference>
<dbReference type="InterPro" id="IPR041728">
    <property type="entry name" value="GPAT/DHAPAT_LPLAT"/>
</dbReference>
<comment type="subcellular location">
    <subcellularLocation>
        <location evidence="1">Membrane</location>
        <topology evidence="1">Multi-pass membrane protein</topology>
    </subcellularLocation>
</comment>
<dbReference type="GO" id="GO:0008654">
    <property type="term" value="P:phospholipid biosynthetic process"/>
    <property type="evidence" value="ECO:0007669"/>
    <property type="project" value="TreeGrafter"/>
</dbReference>
<dbReference type="GO" id="GO:0005272">
    <property type="term" value="F:sodium channel activity"/>
    <property type="evidence" value="ECO:0007669"/>
    <property type="project" value="UniProtKB-KW"/>
</dbReference>
<dbReference type="Proteomes" id="UP000549394">
    <property type="component" value="Unassembled WGS sequence"/>
</dbReference>
<keyword evidence="5" id="KW-0808">Transferase</keyword>
<dbReference type="Gene3D" id="2.60.470.10">
    <property type="entry name" value="Acid-sensing ion channels like domains"/>
    <property type="match status" value="1"/>
</dbReference>
<evidence type="ECO:0000256" key="16">
    <source>
        <dbReference type="SAM" id="Phobius"/>
    </source>
</evidence>
<evidence type="ECO:0000256" key="14">
    <source>
        <dbReference type="RuleBase" id="RU000679"/>
    </source>
</evidence>
<dbReference type="InterPro" id="IPR022284">
    <property type="entry name" value="GPAT/DHAPAT"/>
</dbReference>
<comment type="similarity">
    <text evidence="2">Belongs to the GPAT/DAPAT family.</text>
</comment>
<accession>A0A7I8VMP2</accession>
<name>A0A7I8VMP2_9ANNE</name>
<dbReference type="InterPro" id="IPR002123">
    <property type="entry name" value="Plipid/glycerol_acylTrfase"/>
</dbReference>
<evidence type="ECO:0000256" key="11">
    <source>
        <dbReference type="ARBA" id="ARBA00023201"/>
    </source>
</evidence>
<evidence type="ECO:0000256" key="1">
    <source>
        <dbReference type="ARBA" id="ARBA00004141"/>
    </source>
</evidence>
<dbReference type="InterPro" id="IPR001873">
    <property type="entry name" value="ENaC"/>
</dbReference>
<organism evidence="18 19">
    <name type="scientific">Dimorphilus gyrociliatus</name>
    <dbReference type="NCBI Taxonomy" id="2664684"/>
    <lineage>
        <taxon>Eukaryota</taxon>
        <taxon>Metazoa</taxon>
        <taxon>Spiralia</taxon>
        <taxon>Lophotrochozoa</taxon>
        <taxon>Annelida</taxon>
        <taxon>Polychaeta</taxon>
        <taxon>Polychaeta incertae sedis</taxon>
        <taxon>Dinophilidae</taxon>
        <taxon>Dimorphilus</taxon>
    </lineage>
</organism>
<evidence type="ECO:0000256" key="15">
    <source>
        <dbReference type="SAM" id="MobiDB-lite"/>
    </source>
</evidence>
<reference evidence="18 19" key="1">
    <citation type="submission" date="2020-08" db="EMBL/GenBank/DDBJ databases">
        <authorList>
            <person name="Hejnol A."/>
        </authorList>
    </citation>
    <scope>NUCLEOTIDE SEQUENCE [LARGE SCALE GENOMIC DNA]</scope>
</reference>
<evidence type="ECO:0000313" key="18">
    <source>
        <dbReference type="EMBL" id="CAD5116600.1"/>
    </source>
</evidence>
<keyword evidence="3 14" id="KW-0813">Transport</keyword>